<evidence type="ECO:0000256" key="5">
    <source>
        <dbReference type="SAM" id="MobiDB-lite"/>
    </source>
</evidence>
<keyword evidence="2 6" id="KW-0812">Transmembrane</keyword>
<feature type="transmembrane region" description="Helical" evidence="6">
    <location>
        <begin position="6"/>
        <end position="26"/>
    </location>
</feature>
<dbReference type="GO" id="GO:0016020">
    <property type="term" value="C:membrane"/>
    <property type="evidence" value="ECO:0007669"/>
    <property type="project" value="UniProtKB-SubCell"/>
</dbReference>
<evidence type="ECO:0000256" key="1">
    <source>
        <dbReference type="ARBA" id="ARBA00004141"/>
    </source>
</evidence>
<feature type="transmembrane region" description="Helical" evidence="6">
    <location>
        <begin position="203"/>
        <end position="219"/>
    </location>
</feature>
<dbReference type="InterPro" id="IPR006603">
    <property type="entry name" value="PQ-loop_rpt"/>
</dbReference>
<keyword evidence="3 6" id="KW-1133">Transmembrane helix</keyword>
<reference evidence="7" key="1">
    <citation type="submission" date="2022-07" db="EMBL/GenBank/DDBJ databases">
        <title>Taxonomy of Aspergillus series Nigri: significant species reduction supported by multi-species coalescent approaches.</title>
        <authorList>
            <person name="Bian C."/>
            <person name="Kusuya Y."/>
            <person name="Sklenar F."/>
            <person name="D'hooge E."/>
            <person name="Yaguchi T."/>
            <person name="Takahashi H."/>
            <person name="Hubka V."/>
        </authorList>
    </citation>
    <scope>NUCLEOTIDE SEQUENCE</scope>
    <source>
        <strain evidence="7">CBS 733.88</strain>
    </source>
</reference>
<protein>
    <submittedName>
        <fullName evidence="7">Uncharacterized protein</fullName>
    </submittedName>
</protein>
<feature type="transmembrane region" description="Helical" evidence="6">
    <location>
        <begin position="85"/>
        <end position="108"/>
    </location>
</feature>
<keyword evidence="4 6" id="KW-0472">Membrane</keyword>
<feature type="transmembrane region" description="Helical" evidence="6">
    <location>
        <begin position="158"/>
        <end position="182"/>
    </location>
</feature>
<gene>
    <name evidence="7" type="ORF">AbraCBS73388_003735</name>
</gene>
<evidence type="ECO:0000313" key="8">
    <source>
        <dbReference type="Proteomes" id="UP001143548"/>
    </source>
</evidence>
<evidence type="ECO:0000256" key="3">
    <source>
        <dbReference type="ARBA" id="ARBA00022989"/>
    </source>
</evidence>
<organism evidence="7 8">
    <name type="scientific">Aspergillus brasiliensis</name>
    <dbReference type="NCBI Taxonomy" id="319629"/>
    <lineage>
        <taxon>Eukaryota</taxon>
        <taxon>Fungi</taxon>
        <taxon>Dikarya</taxon>
        <taxon>Ascomycota</taxon>
        <taxon>Pezizomycotina</taxon>
        <taxon>Eurotiomycetes</taxon>
        <taxon>Eurotiomycetidae</taxon>
        <taxon>Eurotiales</taxon>
        <taxon>Aspergillaceae</taxon>
        <taxon>Aspergillus</taxon>
        <taxon>Aspergillus subgen. Circumdati</taxon>
    </lineage>
</organism>
<dbReference type="Proteomes" id="UP001143548">
    <property type="component" value="Unassembled WGS sequence"/>
</dbReference>
<feature type="transmembrane region" description="Helical" evidence="6">
    <location>
        <begin position="120"/>
        <end position="146"/>
    </location>
</feature>
<dbReference type="Pfam" id="PF04193">
    <property type="entry name" value="PQ-loop"/>
    <property type="match status" value="1"/>
</dbReference>
<sequence length="297" mass="32566">MTPSCPNWLRVVLLGLEITVFLPQIWRIWTQKTNTGLSLLYIFLNLLTTTERFTAGLLTAVNWTIAGADPPGFFAHTPRTTGDTLNLVQLGIDWVLLLLLFILCLTYPPPYSPYARLTRIFLAVLYTAFTFISIIPTLADALFTIFHEPGEREPDFGVAIFMGFHIYFLSTLGTLLVICAFIPQAIRLRSLPANSGVVRVRDWTLQAVVLAMIAVSWIFRVKLPSGEDDVLMPFRSIPWFVRIGWPAGGTGIFAVVQGGLAVLGMMGRKGVVGGGSGGQAETDPLLGGTRDGVEEHA</sequence>
<comment type="caution">
    <text evidence="7">The sequence shown here is derived from an EMBL/GenBank/DDBJ whole genome shotgun (WGS) entry which is preliminary data.</text>
</comment>
<name>A0A9W6DTP6_9EURO</name>
<evidence type="ECO:0000256" key="6">
    <source>
        <dbReference type="SAM" id="Phobius"/>
    </source>
</evidence>
<dbReference type="Gene3D" id="1.20.1280.290">
    <property type="match status" value="1"/>
</dbReference>
<comment type="subcellular location">
    <subcellularLocation>
        <location evidence="1">Membrane</location>
        <topology evidence="1">Multi-pass membrane protein</topology>
    </subcellularLocation>
</comment>
<accession>A0A9W6DTP6</accession>
<dbReference type="EMBL" id="BROQ01000182">
    <property type="protein sequence ID" value="GKZ27096.1"/>
    <property type="molecule type" value="Genomic_DNA"/>
</dbReference>
<evidence type="ECO:0000256" key="2">
    <source>
        <dbReference type="ARBA" id="ARBA00022692"/>
    </source>
</evidence>
<feature type="region of interest" description="Disordered" evidence="5">
    <location>
        <begin position="274"/>
        <end position="297"/>
    </location>
</feature>
<evidence type="ECO:0000256" key="4">
    <source>
        <dbReference type="ARBA" id="ARBA00023136"/>
    </source>
</evidence>
<evidence type="ECO:0000313" key="7">
    <source>
        <dbReference type="EMBL" id="GKZ27096.1"/>
    </source>
</evidence>
<feature type="transmembrane region" description="Helical" evidence="6">
    <location>
        <begin position="239"/>
        <end position="263"/>
    </location>
</feature>
<dbReference type="SMART" id="SM00679">
    <property type="entry name" value="CTNS"/>
    <property type="match status" value="1"/>
</dbReference>
<proteinExistence type="predicted"/>
<dbReference type="AlphaFoldDB" id="A0A9W6DTP6"/>